<sequence length="107" mass="11622">MLLTLIVGAVGVMHVLGVVRLLHRLFPNTGTMAMAGWITVAVTGFGVFRSFLGRGDKPDLVTMLVWVVLAAVVIALMVLITRPSVTQWVQATHAHSRQLGHTPGQRR</sequence>
<keyword evidence="3" id="KW-1185">Reference proteome</keyword>
<evidence type="ECO:0000313" key="2">
    <source>
        <dbReference type="EMBL" id="MDA3628921.1"/>
    </source>
</evidence>
<proteinExistence type="predicted"/>
<feature type="transmembrane region" description="Helical" evidence="1">
    <location>
        <begin position="60"/>
        <end position="80"/>
    </location>
</feature>
<keyword evidence="1" id="KW-0812">Transmembrane</keyword>
<accession>A0ABT4V662</accession>
<keyword evidence="1" id="KW-1133">Transmembrane helix</keyword>
<organism evidence="2 3">
    <name type="scientific">Saccharopolyspora oryzae</name>
    <dbReference type="NCBI Taxonomy" id="2997343"/>
    <lineage>
        <taxon>Bacteria</taxon>
        <taxon>Bacillati</taxon>
        <taxon>Actinomycetota</taxon>
        <taxon>Actinomycetes</taxon>
        <taxon>Pseudonocardiales</taxon>
        <taxon>Pseudonocardiaceae</taxon>
        <taxon>Saccharopolyspora</taxon>
    </lineage>
</organism>
<keyword evidence="1" id="KW-0472">Membrane</keyword>
<name>A0ABT4V662_9PSEU</name>
<feature type="transmembrane region" description="Helical" evidence="1">
    <location>
        <begin position="27"/>
        <end position="48"/>
    </location>
</feature>
<dbReference type="EMBL" id="JAQGLA010000055">
    <property type="protein sequence ID" value="MDA3628921.1"/>
    <property type="molecule type" value="Genomic_DNA"/>
</dbReference>
<gene>
    <name evidence="2" type="ORF">OU415_26040</name>
</gene>
<evidence type="ECO:0000313" key="3">
    <source>
        <dbReference type="Proteomes" id="UP001210380"/>
    </source>
</evidence>
<protein>
    <submittedName>
        <fullName evidence="2">Uncharacterized protein</fullName>
    </submittedName>
</protein>
<reference evidence="2 3" key="1">
    <citation type="submission" date="2022-11" db="EMBL/GenBank/DDBJ databases">
        <title>Draft genome sequence of Saccharopolyspora sp. WRP15-2 isolated from rhizosphere soils of wild rice in Thailand.</title>
        <authorList>
            <person name="Duangmal K."/>
            <person name="Kammanee S."/>
            <person name="Muangham S."/>
        </authorList>
    </citation>
    <scope>NUCLEOTIDE SEQUENCE [LARGE SCALE GENOMIC DNA]</scope>
    <source>
        <strain evidence="2 3">WRP15-2</strain>
    </source>
</reference>
<comment type="caution">
    <text evidence="2">The sequence shown here is derived from an EMBL/GenBank/DDBJ whole genome shotgun (WGS) entry which is preliminary data.</text>
</comment>
<dbReference type="Proteomes" id="UP001210380">
    <property type="component" value="Unassembled WGS sequence"/>
</dbReference>
<evidence type="ECO:0000256" key="1">
    <source>
        <dbReference type="SAM" id="Phobius"/>
    </source>
</evidence>